<dbReference type="InterPro" id="IPR000994">
    <property type="entry name" value="Pept_M24"/>
</dbReference>
<protein>
    <recommendedName>
        <fullName evidence="1">Peptidase M24 domain-containing protein</fullName>
    </recommendedName>
</protein>
<dbReference type="PRINTS" id="PR00599">
    <property type="entry name" value="MAPEPTIDASE"/>
</dbReference>
<dbReference type="PANTHER" id="PTHR43330:SF8">
    <property type="entry name" value="METHIONINE AMINOPEPTIDASE 1D, MITOCHONDRIAL"/>
    <property type="match status" value="1"/>
</dbReference>
<name>A0AAE0LF01_9CHLO</name>
<comment type="caution">
    <text evidence="2">The sequence shown here is derived from an EMBL/GenBank/DDBJ whole genome shotgun (WGS) entry which is preliminary data.</text>
</comment>
<dbReference type="PANTHER" id="PTHR43330">
    <property type="entry name" value="METHIONINE AMINOPEPTIDASE"/>
    <property type="match status" value="1"/>
</dbReference>
<feature type="domain" description="Peptidase M24" evidence="1">
    <location>
        <begin position="3"/>
        <end position="243"/>
    </location>
</feature>
<evidence type="ECO:0000313" key="2">
    <source>
        <dbReference type="EMBL" id="KAK3282976.1"/>
    </source>
</evidence>
<organism evidence="2 3">
    <name type="scientific">Cymbomonas tetramitiformis</name>
    <dbReference type="NCBI Taxonomy" id="36881"/>
    <lineage>
        <taxon>Eukaryota</taxon>
        <taxon>Viridiplantae</taxon>
        <taxon>Chlorophyta</taxon>
        <taxon>Pyramimonadophyceae</taxon>
        <taxon>Pyramimonadales</taxon>
        <taxon>Pyramimonadaceae</taxon>
        <taxon>Cymbomonas</taxon>
    </lineage>
</organism>
<dbReference type="EMBL" id="LGRX02003085">
    <property type="protein sequence ID" value="KAK3282976.1"/>
    <property type="molecule type" value="Genomic_DNA"/>
</dbReference>
<reference evidence="2 3" key="1">
    <citation type="journal article" date="2015" name="Genome Biol. Evol.">
        <title>Comparative Genomics of a Bacterivorous Green Alga Reveals Evolutionary Causalities and Consequences of Phago-Mixotrophic Mode of Nutrition.</title>
        <authorList>
            <person name="Burns J.A."/>
            <person name="Paasch A."/>
            <person name="Narechania A."/>
            <person name="Kim E."/>
        </authorList>
    </citation>
    <scope>NUCLEOTIDE SEQUENCE [LARGE SCALE GENOMIC DNA]</scope>
    <source>
        <strain evidence="2 3">PLY_AMNH</strain>
    </source>
</reference>
<sequence length="257" mass="28376">MVAAACKVCVECMRAAIEGIRDDKLKTGLQVADKVGEIMLKNRCHSACMCDGDGFKHACCVSVNDCVAHGVPSDKPFFAGDVITVDLVVHHGNGYMGDMARTIVHGVDETHSVVTDNRNLLETIIRNYNESDDRNYLALESAIVTAYDDYDKLKHGRVVRTLTGHYIGQRMHMLPSIGAGCIASTTHVLKPGDTMCIEPVCVAHRDITQLTDDRVRVEPNKKDEYIASTADHVGAHHENTYEVMTDLRLQCLTEYNV</sequence>
<evidence type="ECO:0000259" key="1">
    <source>
        <dbReference type="Pfam" id="PF00557"/>
    </source>
</evidence>
<dbReference type="Proteomes" id="UP001190700">
    <property type="component" value="Unassembled WGS sequence"/>
</dbReference>
<evidence type="ECO:0000313" key="3">
    <source>
        <dbReference type="Proteomes" id="UP001190700"/>
    </source>
</evidence>
<dbReference type="InterPro" id="IPR036005">
    <property type="entry name" value="Creatinase/aminopeptidase-like"/>
</dbReference>
<dbReference type="SUPFAM" id="SSF55920">
    <property type="entry name" value="Creatinase/aminopeptidase"/>
    <property type="match status" value="1"/>
</dbReference>
<dbReference type="InterPro" id="IPR001714">
    <property type="entry name" value="Pept_M24_MAP"/>
</dbReference>
<proteinExistence type="predicted"/>
<keyword evidence="3" id="KW-1185">Reference proteome</keyword>
<dbReference type="Gene3D" id="3.90.230.10">
    <property type="entry name" value="Creatinase/methionine aminopeptidase superfamily"/>
    <property type="match status" value="1"/>
</dbReference>
<dbReference type="AlphaFoldDB" id="A0AAE0LF01"/>
<gene>
    <name evidence="2" type="ORF">CYMTET_9322</name>
</gene>
<dbReference type="Pfam" id="PF00557">
    <property type="entry name" value="Peptidase_M24"/>
    <property type="match status" value="1"/>
</dbReference>
<accession>A0AAE0LF01</accession>
<dbReference type="GO" id="GO:0070006">
    <property type="term" value="F:metalloaminopeptidase activity"/>
    <property type="evidence" value="ECO:0007669"/>
    <property type="project" value="TreeGrafter"/>
</dbReference>